<dbReference type="Pfam" id="PF00342">
    <property type="entry name" value="PGI"/>
    <property type="match status" value="1"/>
</dbReference>
<dbReference type="RefSeq" id="WP_072224066.1">
    <property type="nucleotide sequence ID" value="NZ_CAKJUK010000024.1"/>
</dbReference>
<keyword evidence="4 7" id="KW-0324">Glycolysis</keyword>
<dbReference type="InterPro" id="IPR035476">
    <property type="entry name" value="SIS_PGI_1"/>
</dbReference>
<dbReference type="PROSITE" id="PS00174">
    <property type="entry name" value="P_GLUCOSE_ISOMERASE_2"/>
    <property type="match status" value="1"/>
</dbReference>
<dbReference type="GO" id="GO:0004347">
    <property type="term" value="F:glucose-6-phosphate isomerase activity"/>
    <property type="evidence" value="ECO:0007669"/>
    <property type="project" value="UniProtKB-UniRule"/>
</dbReference>
<comment type="function">
    <text evidence="7">Catalyzes the reversible isomerization of glucose-6-phosphate to fructose-6-phosphate.</text>
</comment>
<evidence type="ECO:0000313" key="11">
    <source>
        <dbReference type="Proteomes" id="UP000286791"/>
    </source>
</evidence>
<comment type="pathway">
    <text evidence="1 7 8">Carbohydrate degradation; glycolysis; D-glyceraldehyde 3-phosphate and glycerone phosphate from D-glucose: step 2/4.</text>
</comment>
<evidence type="ECO:0000256" key="1">
    <source>
        <dbReference type="ARBA" id="ARBA00004926"/>
    </source>
</evidence>
<evidence type="ECO:0000256" key="8">
    <source>
        <dbReference type="RuleBase" id="RU000612"/>
    </source>
</evidence>
<dbReference type="Gene3D" id="1.10.1390.10">
    <property type="match status" value="1"/>
</dbReference>
<keyword evidence="5 7" id="KW-0413">Isomerase</keyword>
<dbReference type="NCBIfam" id="NF001211">
    <property type="entry name" value="PRK00179.1"/>
    <property type="match status" value="1"/>
</dbReference>
<dbReference type="SUPFAM" id="SSF53697">
    <property type="entry name" value="SIS domain"/>
    <property type="match status" value="1"/>
</dbReference>
<comment type="subcellular location">
    <subcellularLocation>
        <location evidence="7">Cytoplasm</location>
    </subcellularLocation>
</comment>
<gene>
    <name evidence="7" type="primary">pgi</name>
    <name evidence="10" type="ORF">C3H48_05805</name>
    <name evidence="9" type="ORF">C3H57_09395</name>
</gene>
<accession>A0A431EZI2</accession>
<evidence type="ECO:0000256" key="5">
    <source>
        <dbReference type="ARBA" id="ARBA00023235"/>
    </source>
</evidence>
<dbReference type="CDD" id="cd05016">
    <property type="entry name" value="SIS_PGI_2"/>
    <property type="match status" value="1"/>
</dbReference>
<keyword evidence="7" id="KW-0963">Cytoplasm</keyword>
<feature type="active site" evidence="7">
    <location>
        <position position="512"/>
    </location>
</feature>
<dbReference type="HAMAP" id="MF_00473">
    <property type="entry name" value="G6P_isomerase"/>
    <property type="match status" value="1"/>
</dbReference>
<keyword evidence="3 7" id="KW-0312">Gluconeogenesis</keyword>
<dbReference type="EMBL" id="PRCE01000042">
    <property type="protein sequence ID" value="RTJ98066.1"/>
    <property type="molecule type" value="Genomic_DNA"/>
</dbReference>
<dbReference type="InterPro" id="IPR023096">
    <property type="entry name" value="G6P_Isomerase_C"/>
</dbReference>
<reference evidence="11 12" key="1">
    <citation type="journal article" date="2019" name="Appl. Environ. Microbiol.">
        <title>Population genetics and characterization of Campylobacter jejuni isolates in western jackdaws and game birds in Finland.</title>
        <authorList>
            <person name="Kovanen S."/>
            <person name="Rossi M."/>
            <person name="Pohja-Mykra M."/>
            <person name="Nieminen T."/>
            <person name="Raunio-Saarnisto M."/>
            <person name="Sauvala M."/>
            <person name="Fredriksson-Ahomaa M."/>
            <person name="Hanninen M.L."/>
            <person name="Kivisto R."/>
        </authorList>
    </citation>
    <scope>NUCLEOTIDE SEQUENCE [LARGE SCALE GENOMIC DNA]</scope>
    <source>
        <strain evidence="10 11">CB304</strain>
        <strain evidence="9 12">CB313</strain>
    </source>
</reference>
<evidence type="ECO:0000256" key="4">
    <source>
        <dbReference type="ARBA" id="ARBA00023152"/>
    </source>
</evidence>
<dbReference type="InterPro" id="IPR035482">
    <property type="entry name" value="SIS_PGI_2"/>
</dbReference>
<dbReference type="CDD" id="cd05015">
    <property type="entry name" value="SIS_PGI_1"/>
    <property type="match status" value="1"/>
</dbReference>
<evidence type="ECO:0000313" key="12">
    <source>
        <dbReference type="Proteomes" id="UP000288507"/>
    </source>
</evidence>
<dbReference type="PRINTS" id="PR00662">
    <property type="entry name" value="G6PISOMERASE"/>
</dbReference>
<proteinExistence type="inferred from homology"/>
<comment type="caution">
    <text evidence="10">The sequence shown here is derived from an EMBL/GenBank/DDBJ whole genome shotgun (WGS) entry which is preliminary data.</text>
</comment>
<protein>
    <recommendedName>
        <fullName evidence="7">Glucose-6-phosphate isomerase</fullName>
        <shortName evidence="7">GPI</shortName>
        <ecNumber evidence="7">5.3.1.9</ecNumber>
    </recommendedName>
    <alternativeName>
        <fullName evidence="7">Phosphoglucose isomerase</fullName>
        <shortName evidence="7">PGI</shortName>
    </alternativeName>
    <alternativeName>
        <fullName evidence="7">Phosphohexose isomerase</fullName>
        <shortName evidence="7">PHI</shortName>
    </alternativeName>
</protein>
<dbReference type="FunFam" id="3.40.50.10490:FF:000004">
    <property type="entry name" value="Glucose-6-phosphate isomerase"/>
    <property type="match status" value="1"/>
</dbReference>
<comment type="catalytic activity">
    <reaction evidence="6 7 8">
        <text>alpha-D-glucose 6-phosphate = beta-D-fructose 6-phosphate</text>
        <dbReference type="Rhea" id="RHEA:11816"/>
        <dbReference type="ChEBI" id="CHEBI:57634"/>
        <dbReference type="ChEBI" id="CHEBI:58225"/>
        <dbReference type="EC" id="5.3.1.9"/>
    </reaction>
</comment>
<dbReference type="InterPro" id="IPR001672">
    <property type="entry name" value="G6P_Isomerase"/>
</dbReference>
<evidence type="ECO:0000313" key="10">
    <source>
        <dbReference type="EMBL" id="RTJ98066.1"/>
    </source>
</evidence>
<dbReference type="PROSITE" id="PS51463">
    <property type="entry name" value="P_GLUCOSE_ISOMERASE_3"/>
    <property type="match status" value="1"/>
</dbReference>
<dbReference type="InterPro" id="IPR018189">
    <property type="entry name" value="Phosphoglucose_isomerase_CS"/>
</dbReference>
<organism evidence="10 11">
    <name type="scientific">Campylobacter jejuni</name>
    <dbReference type="NCBI Taxonomy" id="197"/>
    <lineage>
        <taxon>Bacteria</taxon>
        <taxon>Pseudomonadati</taxon>
        <taxon>Campylobacterota</taxon>
        <taxon>Epsilonproteobacteria</taxon>
        <taxon>Campylobacterales</taxon>
        <taxon>Campylobacteraceae</taxon>
        <taxon>Campylobacter</taxon>
    </lineage>
</organism>
<sequence length="547" mass="62376">MKSLTHLNSYKNLRNHFLNIKDVHMRDLFKEDQNRGIRYFLEIGDLKLDYSKNRINDETLKLLFNLVNECSLKEKMVAMFKGEKINTTENRAVLHTALRNKDNHSIMIDDMDIMPNVREVLAKMQKFSDSLRSGAWLGYTNQVITDVVNIGIGGSDLGALMVCEALKNFGHPRLHMHFVSNVDGTQLQGVLDQVHPETTLFIVASKTFSTQETLTNAFTARKWFLNHALDEKHIAKHFVAVSTNKEAVKEFGIDLNNMFEFWNWVGGRYSLWSAIGLAIMIYLGKENFSSLLEGAYLMDEHFYNEPFEKNMPVILGLIGIWYINFFDAGSHIIAPYDSMLKYLPKFIQQLDMESNGKQVRKDGKKVDYDTGPIIWGDTGINAQHAFFQLLHQGTHLSPIDLIASLSKKGSFPGHHEILLSNVFAQAEAFMKGKTLEEVQKEMSDKGFNEEQICKLAPHRVFSGNRPSNIILLNEINPKSIGSLVALYEHKIFVQGVIWDINSFDQWGVELGKELVKTILSELQGGKIQEHDSSTKHLIQIYKNFNSI</sequence>
<dbReference type="UniPathway" id="UPA00138"/>
<dbReference type="GO" id="GO:0006096">
    <property type="term" value="P:glycolytic process"/>
    <property type="evidence" value="ECO:0007669"/>
    <property type="project" value="UniProtKB-UniRule"/>
</dbReference>
<dbReference type="GO" id="GO:0005829">
    <property type="term" value="C:cytosol"/>
    <property type="evidence" value="ECO:0007669"/>
    <property type="project" value="TreeGrafter"/>
</dbReference>
<dbReference type="GO" id="GO:0006094">
    <property type="term" value="P:gluconeogenesis"/>
    <property type="evidence" value="ECO:0007669"/>
    <property type="project" value="UniProtKB-UniRule"/>
</dbReference>
<evidence type="ECO:0000256" key="3">
    <source>
        <dbReference type="ARBA" id="ARBA00022432"/>
    </source>
</evidence>
<dbReference type="PROSITE" id="PS00765">
    <property type="entry name" value="P_GLUCOSE_ISOMERASE_1"/>
    <property type="match status" value="1"/>
</dbReference>
<comment type="similarity">
    <text evidence="2 7 8">Belongs to the GPI family.</text>
</comment>
<feature type="active site" evidence="7">
    <location>
        <position position="384"/>
    </location>
</feature>
<dbReference type="PANTHER" id="PTHR11469">
    <property type="entry name" value="GLUCOSE-6-PHOSPHATE ISOMERASE"/>
    <property type="match status" value="1"/>
</dbReference>
<dbReference type="InterPro" id="IPR046348">
    <property type="entry name" value="SIS_dom_sf"/>
</dbReference>
<dbReference type="Proteomes" id="UP000286791">
    <property type="component" value="Unassembled WGS sequence"/>
</dbReference>
<dbReference type="EMBL" id="PRBV01000019">
    <property type="protein sequence ID" value="RTJ78169.1"/>
    <property type="molecule type" value="Genomic_DNA"/>
</dbReference>
<dbReference type="Proteomes" id="UP000288507">
    <property type="component" value="Unassembled WGS sequence"/>
</dbReference>
<dbReference type="EC" id="5.3.1.9" evidence="7"/>
<dbReference type="UniPathway" id="UPA00109">
    <property type="reaction ID" value="UER00181"/>
</dbReference>
<dbReference type="PANTHER" id="PTHR11469:SF1">
    <property type="entry name" value="GLUCOSE-6-PHOSPHATE ISOMERASE"/>
    <property type="match status" value="1"/>
</dbReference>
<evidence type="ECO:0000256" key="7">
    <source>
        <dbReference type="HAMAP-Rule" id="MF_00473"/>
    </source>
</evidence>
<dbReference type="GO" id="GO:0097367">
    <property type="term" value="F:carbohydrate derivative binding"/>
    <property type="evidence" value="ECO:0007669"/>
    <property type="project" value="InterPro"/>
</dbReference>
<feature type="active site" description="Proton donor" evidence="7">
    <location>
        <position position="353"/>
    </location>
</feature>
<dbReference type="AlphaFoldDB" id="A0A431EZI2"/>
<name>A0A431EZI2_CAMJU</name>
<comment type="pathway">
    <text evidence="7">Carbohydrate biosynthesis; gluconeogenesis.</text>
</comment>
<dbReference type="Gene3D" id="3.40.50.10490">
    <property type="entry name" value="Glucose-6-phosphate isomerase like protein, domain 1"/>
    <property type="match status" value="2"/>
</dbReference>
<evidence type="ECO:0000256" key="6">
    <source>
        <dbReference type="ARBA" id="ARBA00029321"/>
    </source>
</evidence>
<dbReference type="GO" id="GO:0051156">
    <property type="term" value="P:glucose 6-phosphate metabolic process"/>
    <property type="evidence" value="ECO:0007669"/>
    <property type="project" value="TreeGrafter"/>
</dbReference>
<dbReference type="GO" id="GO:0048029">
    <property type="term" value="F:monosaccharide binding"/>
    <property type="evidence" value="ECO:0007669"/>
    <property type="project" value="TreeGrafter"/>
</dbReference>
<evidence type="ECO:0000313" key="9">
    <source>
        <dbReference type="EMBL" id="RTJ78169.1"/>
    </source>
</evidence>
<evidence type="ECO:0000256" key="2">
    <source>
        <dbReference type="ARBA" id="ARBA00006604"/>
    </source>
</evidence>